<dbReference type="InterPro" id="IPR002491">
    <property type="entry name" value="ABC_transptr_periplasmic_BD"/>
</dbReference>
<dbReference type="PANTHER" id="PTHR30535:SF34">
    <property type="entry name" value="MOLYBDATE-BINDING PROTEIN MOLA"/>
    <property type="match status" value="1"/>
</dbReference>
<dbReference type="PROSITE" id="PS51257">
    <property type="entry name" value="PROKAR_LIPOPROTEIN"/>
    <property type="match status" value="1"/>
</dbReference>
<dbReference type="PROSITE" id="PS50983">
    <property type="entry name" value="FE_B12_PBP"/>
    <property type="match status" value="1"/>
</dbReference>
<dbReference type="Pfam" id="PF01497">
    <property type="entry name" value="Peripla_BP_2"/>
    <property type="match status" value="1"/>
</dbReference>
<dbReference type="Gene3D" id="1.20.58.2180">
    <property type="match status" value="1"/>
</dbReference>
<keyword evidence="2" id="KW-0732">Signal</keyword>
<organism evidence="4 5">
    <name type="scientific">Clostridium innocuum</name>
    <dbReference type="NCBI Taxonomy" id="1522"/>
    <lineage>
        <taxon>Bacteria</taxon>
        <taxon>Bacillati</taxon>
        <taxon>Bacillota</taxon>
        <taxon>Clostridia</taxon>
        <taxon>Eubacteriales</taxon>
        <taxon>Clostridiaceae</taxon>
        <taxon>Clostridium</taxon>
    </lineage>
</organism>
<sequence>MKRFLMTAMSAIMALSLMACTDTGKEDEKKVSEGFIITDQAGRKVNFDKPAEKAISGYYIATSTVIGLGQKDKLVGVEMKADQRKIYKQAAPEILELPAMGNKKSFNVEAAIKTRADVAFLPIALKSYVGKLEDAGMKVILLNPETQTEYDEAVNLIAIALGAREEAQNYFNYRDVLMEKYITDTGVAKKVYMSGSSLLEGAGSDMFQNSLLKSAKAENVMAKAGKGWSTIGKETLLDMNPDVIFLENGGADVKRVLQDSALSSLNAVKKKQVYEFPSPLETWDTPNLSSCLGALWAYATLYPDNLSMDTVKQEAKDFYRTFYHIEVKDSDLGL</sequence>
<feature type="chain" id="PRO_5038762323" evidence="2">
    <location>
        <begin position="20"/>
        <end position="334"/>
    </location>
</feature>
<name>A0A099I8Z1_CLOIN</name>
<feature type="signal peptide" evidence="2">
    <location>
        <begin position="1"/>
        <end position="19"/>
    </location>
</feature>
<reference evidence="4 5" key="1">
    <citation type="submission" date="2014-08" db="EMBL/GenBank/DDBJ databases">
        <title>Clostridium innocuum, an unnegligible vancomycin-resistant pathogen causing extra-intestinal infections.</title>
        <authorList>
            <person name="Feng Y."/>
            <person name="Chiu C.-H."/>
        </authorList>
    </citation>
    <scope>NUCLEOTIDE SEQUENCE [LARGE SCALE GENOMIC DNA]</scope>
    <source>
        <strain evidence="4 5">AN88</strain>
    </source>
</reference>
<dbReference type="EMBL" id="JQIF01000016">
    <property type="protein sequence ID" value="KGJ54434.1"/>
    <property type="molecule type" value="Genomic_DNA"/>
</dbReference>
<dbReference type="SUPFAM" id="SSF53807">
    <property type="entry name" value="Helical backbone' metal receptor"/>
    <property type="match status" value="1"/>
</dbReference>
<proteinExistence type="inferred from homology"/>
<evidence type="ECO:0000256" key="2">
    <source>
        <dbReference type="SAM" id="SignalP"/>
    </source>
</evidence>
<dbReference type="PANTHER" id="PTHR30535">
    <property type="entry name" value="VITAMIN B12-BINDING PROTEIN"/>
    <property type="match status" value="1"/>
</dbReference>
<dbReference type="GO" id="GO:0071281">
    <property type="term" value="P:cellular response to iron ion"/>
    <property type="evidence" value="ECO:0007669"/>
    <property type="project" value="TreeGrafter"/>
</dbReference>
<dbReference type="Gene3D" id="3.40.50.1980">
    <property type="entry name" value="Nitrogenase molybdenum iron protein domain"/>
    <property type="match status" value="2"/>
</dbReference>
<dbReference type="Proteomes" id="UP000030008">
    <property type="component" value="Unassembled WGS sequence"/>
</dbReference>
<dbReference type="RefSeq" id="WP_044904089.1">
    <property type="nucleotide sequence ID" value="NZ_JAQCQO010000006.1"/>
</dbReference>
<comment type="caution">
    <text evidence="4">The sequence shown here is derived from an EMBL/GenBank/DDBJ whole genome shotgun (WGS) entry which is preliminary data.</text>
</comment>
<comment type="similarity">
    <text evidence="1">Belongs to the bacterial solute-binding protein 8 family.</text>
</comment>
<protein>
    <submittedName>
        <fullName evidence="4">Iron ABC transporter substrate-binding protein</fullName>
    </submittedName>
</protein>
<evidence type="ECO:0000313" key="4">
    <source>
        <dbReference type="EMBL" id="KGJ54434.1"/>
    </source>
</evidence>
<gene>
    <name evidence="4" type="ORF">CIAN88_03600</name>
</gene>
<evidence type="ECO:0000313" key="5">
    <source>
        <dbReference type="Proteomes" id="UP000030008"/>
    </source>
</evidence>
<dbReference type="AlphaFoldDB" id="A0A099I8Z1"/>
<accession>A0A099I8Z1</accession>
<dbReference type="InterPro" id="IPR050902">
    <property type="entry name" value="ABC_Transporter_SBP"/>
</dbReference>
<evidence type="ECO:0000256" key="1">
    <source>
        <dbReference type="ARBA" id="ARBA00008814"/>
    </source>
</evidence>
<evidence type="ECO:0000259" key="3">
    <source>
        <dbReference type="PROSITE" id="PS50983"/>
    </source>
</evidence>
<feature type="domain" description="Fe/B12 periplasmic-binding" evidence="3">
    <location>
        <begin position="53"/>
        <end position="305"/>
    </location>
</feature>